<reference evidence="1 2" key="1">
    <citation type="submission" date="2018-09" db="EMBL/GenBank/DDBJ databases">
        <authorList>
            <person name="Tagini F."/>
        </authorList>
    </citation>
    <scope>NUCLEOTIDE SEQUENCE [LARGE SCALE GENOMIC DNA]</scope>
    <source>
        <strain evidence="1 2">MK136</strain>
    </source>
</reference>
<organism evidence="1 2">
    <name type="scientific">Mycobacterium attenuatum</name>
    <dbReference type="NCBI Taxonomy" id="2341086"/>
    <lineage>
        <taxon>Bacteria</taxon>
        <taxon>Bacillati</taxon>
        <taxon>Actinomycetota</taxon>
        <taxon>Actinomycetes</taxon>
        <taxon>Mycobacteriales</taxon>
        <taxon>Mycobacteriaceae</taxon>
        <taxon>Mycobacterium</taxon>
    </lineage>
</organism>
<dbReference type="AlphaFoldDB" id="A0A498Q4N9"/>
<proteinExistence type="predicted"/>
<name>A0A498Q4N9_9MYCO</name>
<dbReference type="Proteomes" id="UP000273307">
    <property type="component" value="Unassembled WGS sequence"/>
</dbReference>
<evidence type="ECO:0000313" key="2">
    <source>
        <dbReference type="Proteomes" id="UP000273307"/>
    </source>
</evidence>
<accession>A0A498Q4N9</accession>
<gene>
    <name evidence="1" type="ORF">LAUMK136_03026</name>
</gene>
<sequence>MDQLGSWTRCYVTPTPNCDPVCAGYASAKTRPRPGIERFDDGAIARSVGTYLAAAFRFEHFAVRTGEYASAEEFDKSWYRRYPVNVVVFIG</sequence>
<keyword evidence="2" id="KW-1185">Reference proteome</keyword>
<dbReference type="EMBL" id="UPHP01000071">
    <property type="protein sequence ID" value="VBA39502.1"/>
    <property type="molecule type" value="Genomic_DNA"/>
</dbReference>
<protein>
    <submittedName>
        <fullName evidence="1">Uncharacterized protein</fullName>
    </submittedName>
</protein>
<evidence type="ECO:0000313" key="1">
    <source>
        <dbReference type="EMBL" id="VBA39502.1"/>
    </source>
</evidence>